<name>A0A6J4KFH3_9BACT</name>
<proteinExistence type="predicted"/>
<accession>A0A6J4KFH3</accession>
<reference evidence="1" key="1">
    <citation type="submission" date="2020-02" db="EMBL/GenBank/DDBJ databases">
        <authorList>
            <person name="Meier V. D."/>
        </authorList>
    </citation>
    <scope>NUCLEOTIDE SEQUENCE</scope>
    <source>
        <strain evidence="1">AVDCRST_MAG11</strain>
    </source>
</reference>
<organism evidence="1">
    <name type="scientific">uncultured Gemmatimonadaceae bacterium</name>
    <dbReference type="NCBI Taxonomy" id="246130"/>
    <lineage>
        <taxon>Bacteria</taxon>
        <taxon>Pseudomonadati</taxon>
        <taxon>Gemmatimonadota</taxon>
        <taxon>Gemmatimonadia</taxon>
        <taxon>Gemmatimonadales</taxon>
        <taxon>Gemmatimonadaceae</taxon>
        <taxon>environmental samples</taxon>
    </lineage>
</organism>
<dbReference type="AlphaFoldDB" id="A0A6J4KFH3"/>
<feature type="non-terminal residue" evidence="1">
    <location>
        <position position="48"/>
    </location>
</feature>
<sequence length="48" mass="4703">MAALADLGAADAAAPLFVRDGVAPRRADATALSATGAEAAARRVVPRA</sequence>
<gene>
    <name evidence="1" type="ORF">AVDCRST_MAG11-995</name>
</gene>
<evidence type="ECO:0000313" key="1">
    <source>
        <dbReference type="EMBL" id="CAA9303409.1"/>
    </source>
</evidence>
<dbReference type="EMBL" id="CADCTU010000223">
    <property type="protein sequence ID" value="CAA9303409.1"/>
    <property type="molecule type" value="Genomic_DNA"/>
</dbReference>
<protein>
    <submittedName>
        <fullName evidence="1">Uncharacterized protein</fullName>
    </submittedName>
</protein>